<protein>
    <recommendedName>
        <fullName evidence="3">Glucose-6-phosphate 1-epimerase</fullName>
    </recommendedName>
</protein>
<dbReference type="EMBL" id="JAGHQM010003401">
    <property type="protein sequence ID" value="KAH0544263.1"/>
    <property type="molecule type" value="Genomic_DNA"/>
</dbReference>
<dbReference type="Proteomes" id="UP000750711">
    <property type="component" value="Unassembled WGS sequence"/>
</dbReference>
<dbReference type="GO" id="GO:0005975">
    <property type="term" value="P:carbohydrate metabolic process"/>
    <property type="evidence" value="ECO:0007669"/>
    <property type="project" value="InterPro"/>
</dbReference>
<accession>A0A9P8IBA3</accession>
<dbReference type="PANTHER" id="PTHR11122">
    <property type="entry name" value="APOSPORY-ASSOCIATED PROTEIN C-RELATED"/>
    <property type="match status" value="1"/>
</dbReference>
<evidence type="ECO:0000313" key="1">
    <source>
        <dbReference type="EMBL" id="KAH0544263.1"/>
    </source>
</evidence>
<dbReference type="InterPro" id="IPR011013">
    <property type="entry name" value="Gal_mutarotase_sf_dom"/>
</dbReference>
<dbReference type="GO" id="GO:0005737">
    <property type="term" value="C:cytoplasm"/>
    <property type="evidence" value="ECO:0007669"/>
    <property type="project" value="TreeGrafter"/>
</dbReference>
<comment type="caution">
    <text evidence="1">The sequence shown here is derived from an EMBL/GenBank/DDBJ whole genome shotgun (WGS) entry which is preliminary data.</text>
</comment>
<dbReference type="InterPro" id="IPR008183">
    <property type="entry name" value="Aldose_1/G6P_1-epimerase"/>
</dbReference>
<feature type="non-terminal residue" evidence="1">
    <location>
        <position position="113"/>
    </location>
</feature>
<reference evidence="1" key="1">
    <citation type="submission" date="2021-03" db="EMBL/GenBank/DDBJ databases">
        <title>Comparative genomics and phylogenomic investigation of the class Geoglossomycetes provide insights into ecological specialization and systematics.</title>
        <authorList>
            <person name="Melie T."/>
            <person name="Pirro S."/>
            <person name="Miller A.N."/>
            <person name="Quandt A."/>
        </authorList>
    </citation>
    <scope>NUCLEOTIDE SEQUENCE</scope>
    <source>
        <strain evidence="1">CAQ_001_2017</strain>
    </source>
</reference>
<dbReference type="SUPFAM" id="SSF74650">
    <property type="entry name" value="Galactose mutarotase-like"/>
    <property type="match status" value="1"/>
</dbReference>
<dbReference type="GO" id="GO:0030246">
    <property type="term" value="F:carbohydrate binding"/>
    <property type="evidence" value="ECO:0007669"/>
    <property type="project" value="InterPro"/>
</dbReference>
<dbReference type="InterPro" id="IPR014718">
    <property type="entry name" value="GH-type_carb-bd"/>
</dbReference>
<proteinExistence type="predicted"/>
<dbReference type="PANTHER" id="PTHR11122:SF13">
    <property type="entry name" value="GLUCOSE-6-PHOSPHATE 1-EPIMERASE"/>
    <property type="match status" value="1"/>
</dbReference>
<keyword evidence="2" id="KW-1185">Reference proteome</keyword>
<evidence type="ECO:0000313" key="2">
    <source>
        <dbReference type="Proteomes" id="UP000750711"/>
    </source>
</evidence>
<organism evidence="1 2">
    <name type="scientific">Trichoglossum hirsutum</name>
    <dbReference type="NCBI Taxonomy" id="265104"/>
    <lineage>
        <taxon>Eukaryota</taxon>
        <taxon>Fungi</taxon>
        <taxon>Dikarya</taxon>
        <taxon>Ascomycota</taxon>
        <taxon>Pezizomycotina</taxon>
        <taxon>Geoglossomycetes</taxon>
        <taxon>Geoglossales</taxon>
        <taxon>Geoglossaceae</taxon>
        <taxon>Trichoglossum</taxon>
    </lineage>
</organism>
<sequence>MDTPARTQDIHQTHLTGLSSTPYHDKVLAVHITSPPPPATLTITAETDRIYSPPDAQSHIVVHTPKPRFEVARENLPDVVVWNPWDDKARAMGDFEPKDGWKNMLCVEAGSVS</sequence>
<dbReference type="GO" id="GO:0047938">
    <property type="term" value="F:glucose-6-phosphate 1-epimerase activity"/>
    <property type="evidence" value="ECO:0007669"/>
    <property type="project" value="TreeGrafter"/>
</dbReference>
<evidence type="ECO:0008006" key="3">
    <source>
        <dbReference type="Google" id="ProtNLM"/>
    </source>
</evidence>
<dbReference type="AlphaFoldDB" id="A0A9P8IBA3"/>
<name>A0A9P8IBA3_9PEZI</name>
<gene>
    <name evidence="1" type="ORF">GP486_008526</name>
</gene>
<dbReference type="Gene3D" id="2.70.98.10">
    <property type="match status" value="1"/>
</dbReference>
<dbReference type="Pfam" id="PF01263">
    <property type="entry name" value="Aldose_epim"/>
    <property type="match status" value="1"/>
</dbReference>